<dbReference type="Proteomes" id="UP000033664">
    <property type="component" value="Unassembled WGS sequence"/>
</dbReference>
<dbReference type="STRING" id="151081.TW72_07065"/>
<evidence type="ECO:0000313" key="2">
    <source>
        <dbReference type="EMBL" id="TMP86985.1"/>
    </source>
</evidence>
<dbReference type="Proteomes" id="UP000305874">
    <property type="component" value="Unassembled WGS sequence"/>
</dbReference>
<sequence>MTKFSYILPVVCMLSLSACKGTQRYHETQSQRLDECAYKNDDDYFACLEQQKQNYQRFQQQRQQENN</sequence>
<dbReference type="AlphaFoldDB" id="A0A0F4PYA5"/>
<dbReference type="PATRIC" id="fig|151081.8.peg.2830"/>
<dbReference type="GeneID" id="58228243"/>
<proteinExistence type="predicted"/>
<reference evidence="2" key="4">
    <citation type="submission" date="2019-09" db="EMBL/GenBank/DDBJ databases">
        <title>Co-occurence of chitin degradation, pigmentation and bioactivity in marine Pseudoalteromonas.</title>
        <authorList>
            <person name="Sonnenschein E.C."/>
            <person name="Bech P.K."/>
        </authorList>
    </citation>
    <scope>NUCLEOTIDE SEQUENCE</scope>
    <source>
        <strain evidence="2">S2897</strain>
    </source>
</reference>
<keyword evidence="3" id="KW-1185">Reference proteome</keyword>
<reference evidence="1 3" key="1">
    <citation type="journal article" date="2015" name="BMC Genomics">
        <title>Genome mining reveals unlocked bioactive potential of marine Gram-negative bacteria.</title>
        <authorList>
            <person name="Machado H."/>
            <person name="Sonnenschein E.C."/>
            <person name="Melchiorsen J."/>
            <person name="Gram L."/>
        </authorList>
    </citation>
    <scope>NUCLEOTIDE SEQUENCE [LARGE SCALE GENOMIC DNA]</scope>
    <source>
        <strain evidence="1 3">S3137</strain>
    </source>
</reference>
<accession>A0A0F4PYA5</accession>
<dbReference type="eggNOG" id="ENOG5033368">
    <property type="taxonomic scope" value="Bacteria"/>
</dbReference>
<name>A0A0F4PYA5_9GAMM</name>
<dbReference type="EMBL" id="PNCG01000010">
    <property type="protein sequence ID" value="TMP86985.1"/>
    <property type="molecule type" value="Genomic_DNA"/>
</dbReference>
<reference evidence="2 4" key="2">
    <citation type="submission" date="2017-12" db="EMBL/GenBank/DDBJ databases">
        <authorList>
            <person name="Paulsen S."/>
            <person name="Gram L.K."/>
        </authorList>
    </citation>
    <scope>NUCLEOTIDE SEQUENCE [LARGE SCALE GENOMIC DNA]</scope>
    <source>
        <strain evidence="2 4">S2897</strain>
    </source>
</reference>
<dbReference type="RefSeq" id="WP_045979997.1">
    <property type="nucleotide sequence ID" value="NZ_CP023397.1"/>
</dbReference>
<dbReference type="PROSITE" id="PS51257">
    <property type="entry name" value="PROKAR_LIPOPROTEIN"/>
    <property type="match status" value="1"/>
</dbReference>
<organism evidence="1 3">
    <name type="scientific">Pseudoalteromonas ruthenica</name>
    <dbReference type="NCBI Taxonomy" id="151081"/>
    <lineage>
        <taxon>Bacteria</taxon>
        <taxon>Pseudomonadati</taxon>
        <taxon>Pseudomonadota</taxon>
        <taxon>Gammaproteobacteria</taxon>
        <taxon>Alteromonadales</taxon>
        <taxon>Pseudoalteromonadaceae</taxon>
        <taxon>Pseudoalteromonas</taxon>
    </lineage>
</organism>
<evidence type="ECO:0000313" key="4">
    <source>
        <dbReference type="Proteomes" id="UP000305874"/>
    </source>
</evidence>
<evidence type="ECO:0008006" key="5">
    <source>
        <dbReference type="Google" id="ProtNLM"/>
    </source>
</evidence>
<comment type="caution">
    <text evidence="1">The sequence shown here is derived from an EMBL/GenBank/DDBJ whole genome shotgun (WGS) entry which is preliminary data.</text>
</comment>
<evidence type="ECO:0000313" key="3">
    <source>
        <dbReference type="Proteomes" id="UP000033664"/>
    </source>
</evidence>
<evidence type="ECO:0000313" key="1">
    <source>
        <dbReference type="EMBL" id="KJZ00441.1"/>
    </source>
</evidence>
<protein>
    <recommendedName>
        <fullName evidence="5">Lipoprotein</fullName>
    </recommendedName>
</protein>
<reference evidence="4" key="3">
    <citation type="submission" date="2019-06" db="EMBL/GenBank/DDBJ databases">
        <title>Co-occurence of chitin degradation, pigmentation and bioactivity in marine Pseudoalteromonas.</title>
        <authorList>
            <person name="Sonnenschein E.C."/>
            <person name="Bech P.K."/>
        </authorList>
    </citation>
    <scope>NUCLEOTIDE SEQUENCE [LARGE SCALE GENOMIC DNA]</scope>
    <source>
        <strain evidence="4">S2897</strain>
    </source>
</reference>
<gene>
    <name evidence="2" type="ORF">CWC05_10965</name>
    <name evidence="1" type="ORF">TW72_07065</name>
</gene>
<dbReference type="EMBL" id="JXXZ01000006">
    <property type="protein sequence ID" value="KJZ00441.1"/>
    <property type="molecule type" value="Genomic_DNA"/>
</dbReference>